<protein>
    <recommendedName>
        <fullName evidence="4">Hexosyltransferase</fullName>
    </recommendedName>
</protein>
<keyword evidence="1" id="KW-0732">Signal</keyword>
<gene>
    <name evidence="2" type="ORF">AURANDRAFT_60848</name>
</gene>
<dbReference type="PANTHER" id="PTHR11183">
    <property type="entry name" value="GLYCOGENIN SUBFAMILY MEMBER"/>
    <property type="match status" value="1"/>
</dbReference>
<dbReference type="Gene3D" id="3.90.550.10">
    <property type="entry name" value="Spore Coat Polysaccharide Biosynthesis Protein SpsA, Chain A"/>
    <property type="match status" value="1"/>
</dbReference>
<keyword evidence="3" id="KW-1185">Reference proteome</keyword>
<evidence type="ECO:0008006" key="4">
    <source>
        <dbReference type="Google" id="ProtNLM"/>
    </source>
</evidence>
<dbReference type="GeneID" id="20223198"/>
<evidence type="ECO:0000313" key="2">
    <source>
        <dbReference type="EMBL" id="EGB12781.1"/>
    </source>
</evidence>
<evidence type="ECO:0000313" key="3">
    <source>
        <dbReference type="Proteomes" id="UP000002729"/>
    </source>
</evidence>
<feature type="signal peptide" evidence="1">
    <location>
        <begin position="1"/>
        <end position="19"/>
    </location>
</feature>
<name>F0XWJ2_AURAN</name>
<dbReference type="Proteomes" id="UP000002729">
    <property type="component" value="Unassembled WGS sequence"/>
</dbReference>
<dbReference type="InterPro" id="IPR050587">
    <property type="entry name" value="GNT1/Glycosyltrans_8"/>
</dbReference>
<accession>F0XWJ2</accession>
<dbReference type="eggNOG" id="KOG1950">
    <property type="taxonomic scope" value="Eukaryota"/>
</dbReference>
<dbReference type="InterPro" id="IPR029044">
    <property type="entry name" value="Nucleotide-diphossugar_trans"/>
</dbReference>
<dbReference type="RefSeq" id="XP_009032423.1">
    <property type="nucleotide sequence ID" value="XM_009034175.1"/>
</dbReference>
<dbReference type="EMBL" id="GL833120">
    <property type="protein sequence ID" value="EGB12781.1"/>
    <property type="molecule type" value="Genomic_DNA"/>
</dbReference>
<dbReference type="OrthoDB" id="2014201at2759"/>
<proteinExistence type="predicted"/>
<organism evidence="3">
    <name type="scientific">Aureococcus anophagefferens</name>
    <name type="common">Harmful bloom alga</name>
    <dbReference type="NCBI Taxonomy" id="44056"/>
    <lineage>
        <taxon>Eukaryota</taxon>
        <taxon>Sar</taxon>
        <taxon>Stramenopiles</taxon>
        <taxon>Ochrophyta</taxon>
        <taxon>Pelagophyceae</taxon>
        <taxon>Pelagomonadales</taxon>
        <taxon>Pelagomonadaceae</taxon>
        <taxon>Aureococcus</taxon>
    </lineage>
</organism>
<dbReference type="AlphaFoldDB" id="F0XWJ2"/>
<dbReference type="InParanoid" id="F0XWJ2"/>
<dbReference type="KEGG" id="aaf:AURANDRAFT_60848"/>
<evidence type="ECO:0000256" key="1">
    <source>
        <dbReference type="SAM" id="SignalP"/>
    </source>
</evidence>
<dbReference type="SUPFAM" id="SSF53448">
    <property type="entry name" value="Nucleotide-diphospho-sugar transferases"/>
    <property type="match status" value="1"/>
</dbReference>
<reference evidence="2 3" key="1">
    <citation type="journal article" date="2011" name="Proc. Natl. Acad. Sci. U.S.A.">
        <title>Niche of harmful alga Aureococcus anophagefferens revealed through ecogenomics.</title>
        <authorList>
            <person name="Gobler C.J."/>
            <person name="Berry D.L."/>
            <person name="Dyhrman S.T."/>
            <person name="Wilhelm S.W."/>
            <person name="Salamov A."/>
            <person name="Lobanov A.V."/>
            <person name="Zhang Y."/>
            <person name="Collier J.L."/>
            <person name="Wurch L.L."/>
            <person name="Kustka A.B."/>
            <person name="Dill B.D."/>
            <person name="Shah M."/>
            <person name="VerBerkmoes N.C."/>
            <person name="Kuo A."/>
            <person name="Terry A."/>
            <person name="Pangilinan J."/>
            <person name="Lindquist E.A."/>
            <person name="Lucas S."/>
            <person name="Paulsen I.T."/>
            <person name="Hattenrath-Lehmann T.K."/>
            <person name="Talmage S.C."/>
            <person name="Walker E.A."/>
            <person name="Koch F."/>
            <person name="Burson A.M."/>
            <person name="Marcoval M.A."/>
            <person name="Tang Y.Z."/>
            <person name="Lecleir G.R."/>
            <person name="Coyne K.J."/>
            <person name="Berg G.M."/>
            <person name="Bertrand E.M."/>
            <person name="Saito M.A."/>
            <person name="Gladyshev V.N."/>
            <person name="Grigoriev I.V."/>
        </authorList>
    </citation>
    <scope>NUCLEOTIDE SEQUENCE [LARGE SCALE GENOMIC DNA]</scope>
    <source>
        <strain evidence="3">CCMP 1984</strain>
    </source>
</reference>
<feature type="chain" id="PRO_5003264178" description="Hexosyltransferase" evidence="1">
    <location>
        <begin position="20"/>
        <end position="702"/>
    </location>
</feature>
<sequence>MRPLWLLLASLAAAYEFLADCGAGGDCGDAACFLDLTAVQLTTRYLEVSLEFVRVADGAREPFRGSGSLGLWAVAADDGSEWQPPYRQDEVRGAGTLRLWVDGLPDLGGTLHANFGGLSERFCNGSWFYAHAAVDVTKATFADDVAVAEDATPVGTRVGRQRGGLVLVDGVGEEPNGLPIRLSLPATRSALVREALAAVERHRLWARPLGDCGAGDRLCVAERLADEVVRPVPEPRCRLRFDRPRDGEVESLSQLDAELSVERYDDGSGGWVRLGRFAGELFVDAWASDAGTALGTWAPMSAWIDVPPEDEGNFFFHLVPPARRPGGGGSSRRGARGEVTVNAALRGRIEGCGEPGWLHATTRSVYRPFHEPDPPAPVLDRAALAARPDARAALGLTCAYASILYDTSEDTGYAHGLLALRRSLVEAGAADPLYALLGDGVDARTRGALSTAGLLLVDAGGAAAPGEPAAALPMLGVGQWAKLQLWKLPADRVLYLDADVVVLRNVDELFAALERRGGPPAPLAAVDDYFSGGVLFLAPNAAEERAFAATLAQDSGRYVYGEQDFLNVHFGGAHARLDAQYKCLTESVLKGERDAATCAVLEFSSCPGMDGMMAWKPWHGTAMFDAAFEVCGRRINGDLAALAARWRGFHRRALADLAARGASLAPAPAYGRYPSHRVAKYRDEWYGRANSTFPYEDLLTSR</sequence>